<keyword evidence="2" id="KW-1185">Reference proteome</keyword>
<dbReference type="RefSeq" id="XP_009065878.1">
    <property type="nucleotide sequence ID" value="XM_009067630.1"/>
</dbReference>
<evidence type="ECO:0008006" key="3">
    <source>
        <dbReference type="Google" id="ProtNLM"/>
    </source>
</evidence>
<dbReference type="OrthoDB" id="6046730at2759"/>
<name>V3YZ76_LOTGI</name>
<evidence type="ECO:0000313" key="1">
    <source>
        <dbReference type="EMBL" id="ESO83448.1"/>
    </source>
</evidence>
<dbReference type="Proteomes" id="UP000030746">
    <property type="component" value="Unassembled WGS sequence"/>
</dbReference>
<proteinExistence type="predicted"/>
<sequence length="315" mass="36057">MTFEDEFSNNSCLVLSLQSSTSRKSTSSAEREVDLLVMTTIHDKYTDIDHLTNWTSLFTSDRVRLLFFLQYGDIKTWKTRFPDVEIIPLNSTIIMCNSPSFISLNVLFQTAKKMYRSHFYAYVNENVLVSNQLLVTLSDLINSYKDIESGKSTLLIARSRLVKDKNVALQLLQSNLHSSQIQYSMSGLSDVFITNRQFEWSNIPNMIAHQDSTSQLLLAISRRKRVVLLDVTKSSNVVRIRKKKTKPSRYVMRCEKNMVVESDIDSEILETCGSMKCVALETTSENSKVIIKQRHTASECSICNFHPEVNAPWLP</sequence>
<reference evidence="1 2" key="1">
    <citation type="journal article" date="2013" name="Nature">
        <title>Insights into bilaterian evolution from three spiralian genomes.</title>
        <authorList>
            <person name="Simakov O."/>
            <person name="Marletaz F."/>
            <person name="Cho S.J."/>
            <person name="Edsinger-Gonzales E."/>
            <person name="Havlak P."/>
            <person name="Hellsten U."/>
            <person name="Kuo D.H."/>
            <person name="Larsson T."/>
            <person name="Lv J."/>
            <person name="Arendt D."/>
            <person name="Savage R."/>
            <person name="Osoegawa K."/>
            <person name="de Jong P."/>
            <person name="Grimwood J."/>
            <person name="Chapman J.A."/>
            <person name="Shapiro H."/>
            <person name="Aerts A."/>
            <person name="Otillar R.P."/>
            <person name="Terry A.Y."/>
            <person name="Boore J.L."/>
            <person name="Grigoriev I.V."/>
            <person name="Lindberg D.R."/>
            <person name="Seaver E.C."/>
            <person name="Weisblat D.A."/>
            <person name="Putnam N.H."/>
            <person name="Rokhsar D.S."/>
        </authorList>
    </citation>
    <scope>NUCLEOTIDE SEQUENCE [LARGE SCALE GENOMIC DNA]</scope>
</reference>
<protein>
    <recommendedName>
        <fullName evidence="3">Glycosyltransferase family 92 protein</fullName>
    </recommendedName>
</protein>
<organism evidence="1 2">
    <name type="scientific">Lottia gigantea</name>
    <name type="common">Giant owl limpet</name>
    <dbReference type="NCBI Taxonomy" id="225164"/>
    <lineage>
        <taxon>Eukaryota</taxon>
        <taxon>Metazoa</taxon>
        <taxon>Spiralia</taxon>
        <taxon>Lophotrochozoa</taxon>
        <taxon>Mollusca</taxon>
        <taxon>Gastropoda</taxon>
        <taxon>Patellogastropoda</taxon>
        <taxon>Lottioidea</taxon>
        <taxon>Lottiidae</taxon>
        <taxon>Lottia</taxon>
    </lineage>
</organism>
<gene>
    <name evidence="1" type="ORF">LOTGIDRAFT_169314</name>
</gene>
<dbReference type="HOGENOM" id="CLU_883652_0_0_1"/>
<dbReference type="GeneID" id="20241115"/>
<evidence type="ECO:0000313" key="2">
    <source>
        <dbReference type="Proteomes" id="UP000030746"/>
    </source>
</evidence>
<dbReference type="CTD" id="20241115"/>
<dbReference type="KEGG" id="lgi:LOTGIDRAFT_169314"/>
<dbReference type="AlphaFoldDB" id="V3YZ76"/>
<dbReference type="EMBL" id="KB203683">
    <property type="protein sequence ID" value="ESO83448.1"/>
    <property type="molecule type" value="Genomic_DNA"/>
</dbReference>
<accession>V3YZ76</accession>